<dbReference type="Proteomes" id="UP000092154">
    <property type="component" value="Unassembled WGS sequence"/>
</dbReference>
<keyword evidence="4" id="KW-1185">Reference proteome</keyword>
<comment type="similarity">
    <text evidence="1">Belongs to the short-chain dehydrogenases/reductases (SDR) family.</text>
</comment>
<sequence>QSTPRVWLITGSSSSFGRAMVEEALSNGDIMVATLRKPSVLDDLATKHSPTQPLVIELDVTNEDQVKHVFGRIHVVYNNAFQMFLQELEATSIERARALMDANFWGAVAVSFATVRFFREENPNGLGECSCKY</sequence>
<dbReference type="Gene3D" id="3.40.50.720">
    <property type="entry name" value="NAD(P)-binding Rossmann-like Domain"/>
    <property type="match status" value="1"/>
</dbReference>
<reference evidence="3 4" key="1">
    <citation type="submission" date="2016-06" db="EMBL/GenBank/DDBJ databases">
        <title>Comparative genomics of the ectomycorrhizal sister species Rhizopogon vinicolor and Rhizopogon vesiculosus (Basidiomycota: Boletales) reveals a divergence of the mating type B locus.</title>
        <authorList>
            <consortium name="DOE Joint Genome Institute"/>
            <person name="Mujic A.B."/>
            <person name="Kuo A."/>
            <person name="Tritt A."/>
            <person name="Lipzen A."/>
            <person name="Chen C."/>
            <person name="Johnson J."/>
            <person name="Sharma A."/>
            <person name="Barry K."/>
            <person name="Grigoriev I.V."/>
            <person name="Spatafora J.W."/>
        </authorList>
    </citation>
    <scope>NUCLEOTIDE SEQUENCE [LARGE SCALE GENOMIC DNA]</scope>
    <source>
        <strain evidence="3 4">AM-OR11-026</strain>
    </source>
</reference>
<gene>
    <name evidence="3" type="ORF">K503DRAFT_680616</name>
</gene>
<evidence type="ECO:0000256" key="1">
    <source>
        <dbReference type="ARBA" id="ARBA00006484"/>
    </source>
</evidence>
<dbReference type="PANTHER" id="PTHR43976:SF16">
    <property type="entry name" value="SHORT-CHAIN DEHYDROGENASE_REDUCTASE FAMILY PROTEIN"/>
    <property type="match status" value="1"/>
</dbReference>
<dbReference type="Pfam" id="PF00106">
    <property type="entry name" value="adh_short"/>
    <property type="match status" value="1"/>
</dbReference>
<dbReference type="InterPro" id="IPR051911">
    <property type="entry name" value="SDR_oxidoreductase"/>
</dbReference>
<evidence type="ECO:0000256" key="2">
    <source>
        <dbReference type="ARBA" id="ARBA00023002"/>
    </source>
</evidence>
<dbReference type="InParanoid" id="A0A1B7NFM0"/>
<dbReference type="InterPro" id="IPR036291">
    <property type="entry name" value="NAD(P)-bd_dom_sf"/>
</dbReference>
<accession>A0A1B7NFM0</accession>
<dbReference type="GO" id="GO:0016491">
    <property type="term" value="F:oxidoreductase activity"/>
    <property type="evidence" value="ECO:0007669"/>
    <property type="project" value="UniProtKB-KW"/>
</dbReference>
<dbReference type="InterPro" id="IPR002347">
    <property type="entry name" value="SDR_fam"/>
</dbReference>
<protein>
    <submittedName>
        <fullName evidence="3">NAD(P)-binding protein</fullName>
    </submittedName>
</protein>
<dbReference type="OrthoDB" id="1274115at2759"/>
<dbReference type="STRING" id="1314800.A0A1B7NFM0"/>
<dbReference type="SUPFAM" id="SSF51735">
    <property type="entry name" value="NAD(P)-binding Rossmann-fold domains"/>
    <property type="match status" value="1"/>
</dbReference>
<evidence type="ECO:0000313" key="3">
    <source>
        <dbReference type="EMBL" id="OAX43653.1"/>
    </source>
</evidence>
<proteinExistence type="inferred from homology"/>
<feature type="non-terminal residue" evidence="3">
    <location>
        <position position="1"/>
    </location>
</feature>
<dbReference type="PANTHER" id="PTHR43976">
    <property type="entry name" value="SHORT CHAIN DEHYDROGENASE"/>
    <property type="match status" value="1"/>
</dbReference>
<organism evidence="3 4">
    <name type="scientific">Rhizopogon vinicolor AM-OR11-026</name>
    <dbReference type="NCBI Taxonomy" id="1314800"/>
    <lineage>
        <taxon>Eukaryota</taxon>
        <taxon>Fungi</taxon>
        <taxon>Dikarya</taxon>
        <taxon>Basidiomycota</taxon>
        <taxon>Agaricomycotina</taxon>
        <taxon>Agaricomycetes</taxon>
        <taxon>Agaricomycetidae</taxon>
        <taxon>Boletales</taxon>
        <taxon>Suillineae</taxon>
        <taxon>Rhizopogonaceae</taxon>
        <taxon>Rhizopogon</taxon>
    </lineage>
</organism>
<dbReference type="EMBL" id="KV448134">
    <property type="protein sequence ID" value="OAX43653.1"/>
    <property type="molecule type" value="Genomic_DNA"/>
</dbReference>
<evidence type="ECO:0000313" key="4">
    <source>
        <dbReference type="Proteomes" id="UP000092154"/>
    </source>
</evidence>
<keyword evidence="2" id="KW-0560">Oxidoreductase</keyword>
<name>A0A1B7NFM0_9AGAM</name>
<dbReference type="AlphaFoldDB" id="A0A1B7NFM0"/>